<organism evidence="5 6">
    <name type="scientific">Methylocaldum marinum</name>
    <dbReference type="NCBI Taxonomy" id="1432792"/>
    <lineage>
        <taxon>Bacteria</taxon>
        <taxon>Pseudomonadati</taxon>
        <taxon>Pseudomonadota</taxon>
        <taxon>Gammaproteobacteria</taxon>
        <taxon>Methylococcales</taxon>
        <taxon>Methylococcaceae</taxon>
        <taxon>Methylocaldum</taxon>
    </lineage>
</organism>
<dbReference type="KEGG" id="mmai:sS8_0165"/>
<evidence type="ECO:0000256" key="2">
    <source>
        <dbReference type="SAM" id="Phobius"/>
    </source>
</evidence>
<keyword evidence="6" id="KW-1185">Reference proteome</keyword>
<evidence type="ECO:0000313" key="5">
    <source>
        <dbReference type="EMBL" id="BBA32133.1"/>
    </source>
</evidence>
<dbReference type="PANTHER" id="PTHR30273">
    <property type="entry name" value="PERIPLASMIC SIGNAL SENSOR AND SIGMA FACTOR ACTIVATOR FECR-RELATED"/>
    <property type="match status" value="1"/>
</dbReference>
<feature type="domain" description="FecR N-terminal" evidence="4">
    <location>
        <begin position="23"/>
        <end position="64"/>
    </location>
</feature>
<sequence>MTHINHRRPMDSSSRSSHSLADRAEAWVILLHSGSATDEHRRELAAWRAASPDHEAAFRAAERLWQDMGMALAPEVASRREESSPFQSPSPQGLRRSLSGGKARIFRSAPSVGKQRRTAFALAACLLASIIAVRMLGLTDVWLSDYRTTTGERSEITLADGSRVILDTDTALSVHLGEQVRRVELYRGRASFRVAADPARPFEVAVGAVTVRALGTAYDVALSGNEVLVSVLEHSVAVRVSGSERALTLAAGQRTRWNGRELSEPEPVNARTASAWHKGKMIFDDRPLAEAIAELDRYRPGTIWITSAELRALRVTGVFPLNRPDTVLKDMAATLKLRTTKLGPWITLLHR</sequence>
<dbReference type="EMBL" id="AP017928">
    <property type="protein sequence ID" value="BBA32133.1"/>
    <property type="molecule type" value="Genomic_DNA"/>
</dbReference>
<dbReference type="Pfam" id="PF16220">
    <property type="entry name" value="DUF4880"/>
    <property type="match status" value="1"/>
</dbReference>
<dbReference type="Gene3D" id="3.55.50.30">
    <property type="match status" value="1"/>
</dbReference>
<feature type="domain" description="FecR protein" evidence="3">
    <location>
        <begin position="145"/>
        <end position="236"/>
    </location>
</feature>
<feature type="region of interest" description="Disordered" evidence="1">
    <location>
        <begin position="76"/>
        <end position="99"/>
    </location>
</feature>
<dbReference type="PIRSF" id="PIRSF018266">
    <property type="entry name" value="FecR"/>
    <property type="match status" value="1"/>
</dbReference>
<dbReference type="Gene3D" id="2.60.120.1440">
    <property type="match status" value="1"/>
</dbReference>
<keyword evidence="2" id="KW-1133">Transmembrane helix</keyword>
<name>A0A286P3B1_9GAMM</name>
<dbReference type="InterPro" id="IPR032623">
    <property type="entry name" value="FecR_N"/>
</dbReference>
<reference evidence="5 6" key="1">
    <citation type="submission" date="2016-12" db="EMBL/GenBank/DDBJ databases">
        <title>Genome sequencing of Methylocaldum marinum.</title>
        <authorList>
            <person name="Takeuchi M."/>
            <person name="Kamagata Y."/>
            <person name="Hiraoka S."/>
            <person name="Oshima K."/>
            <person name="Hattori M."/>
            <person name="Iwasaki W."/>
        </authorList>
    </citation>
    <scope>NUCLEOTIDE SEQUENCE [LARGE SCALE GENOMIC DNA]</scope>
    <source>
        <strain evidence="5 6">S8</strain>
    </source>
</reference>
<dbReference type="Pfam" id="PF04773">
    <property type="entry name" value="FecR"/>
    <property type="match status" value="1"/>
</dbReference>
<evidence type="ECO:0000259" key="3">
    <source>
        <dbReference type="Pfam" id="PF04773"/>
    </source>
</evidence>
<feature type="transmembrane region" description="Helical" evidence="2">
    <location>
        <begin position="119"/>
        <end position="143"/>
    </location>
</feature>
<keyword evidence="2" id="KW-0472">Membrane</keyword>
<dbReference type="InterPro" id="IPR006860">
    <property type="entry name" value="FecR"/>
</dbReference>
<evidence type="ECO:0000259" key="4">
    <source>
        <dbReference type="Pfam" id="PF16220"/>
    </source>
</evidence>
<evidence type="ECO:0000313" key="6">
    <source>
        <dbReference type="Proteomes" id="UP000266313"/>
    </source>
</evidence>
<protein>
    <submittedName>
        <fullName evidence="5">Anti-FecI sigma factor, FecR</fullName>
    </submittedName>
</protein>
<dbReference type="OrthoDB" id="9798846at2"/>
<dbReference type="AlphaFoldDB" id="A0A286P3B1"/>
<dbReference type="GO" id="GO:0016989">
    <property type="term" value="F:sigma factor antagonist activity"/>
    <property type="evidence" value="ECO:0007669"/>
    <property type="project" value="TreeGrafter"/>
</dbReference>
<keyword evidence="2" id="KW-0812">Transmembrane</keyword>
<dbReference type="Proteomes" id="UP000266313">
    <property type="component" value="Chromosome"/>
</dbReference>
<dbReference type="InterPro" id="IPR012373">
    <property type="entry name" value="Ferrdict_sens_TM"/>
</dbReference>
<dbReference type="PANTHER" id="PTHR30273:SF2">
    <property type="entry name" value="PROTEIN FECR"/>
    <property type="match status" value="1"/>
</dbReference>
<accession>A0A286P3B1</accession>
<evidence type="ECO:0000256" key="1">
    <source>
        <dbReference type="SAM" id="MobiDB-lite"/>
    </source>
</evidence>
<proteinExistence type="predicted"/>
<gene>
    <name evidence="5" type="ORF">sS8_0165</name>
</gene>